<sequence length="129" mass="15133">MIDMRDVMDTTTRLETVVILDRILHKRLKRLEERIEEIQLSPTLLRQVLITLGQIFNSLTEMRLPLQLGEQLLAIPHLDRERMYLKNYLRAARAKVAELSEDTTELELLCEDMCREGEGLRKPAEKSKM</sequence>
<evidence type="ECO:0000313" key="1">
    <source>
        <dbReference type="EMBL" id="USW52431.1"/>
    </source>
</evidence>
<dbReference type="EMBL" id="CP099421">
    <property type="protein sequence ID" value="USW52431.1"/>
    <property type="molecule type" value="Genomic_DNA"/>
</dbReference>
<protein>
    <submittedName>
        <fullName evidence="1">Uncharacterized protein</fullName>
    </submittedName>
</protein>
<evidence type="ECO:0000313" key="2">
    <source>
        <dbReference type="Proteomes" id="UP001056384"/>
    </source>
</evidence>
<proteinExistence type="predicted"/>
<accession>A0A9Q9AV41</accession>
<name>A0A9Q9AV41_9PEZI</name>
<dbReference type="AlphaFoldDB" id="A0A9Q9AV41"/>
<dbReference type="Proteomes" id="UP001056384">
    <property type="component" value="Chromosome 4"/>
</dbReference>
<keyword evidence="2" id="KW-1185">Reference proteome</keyword>
<gene>
    <name evidence="1" type="ORF">Slin15195_G057500</name>
</gene>
<organism evidence="1 2">
    <name type="scientific">Septoria linicola</name>
    <dbReference type="NCBI Taxonomy" id="215465"/>
    <lineage>
        <taxon>Eukaryota</taxon>
        <taxon>Fungi</taxon>
        <taxon>Dikarya</taxon>
        <taxon>Ascomycota</taxon>
        <taxon>Pezizomycotina</taxon>
        <taxon>Dothideomycetes</taxon>
        <taxon>Dothideomycetidae</taxon>
        <taxon>Mycosphaerellales</taxon>
        <taxon>Mycosphaerellaceae</taxon>
        <taxon>Septoria</taxon>
    </lineage>
</organism>
<reference evidence="1" key="1">
    <citation type="submission" date="2022-06" db="EMBL/GenBank/DDBJ databases">
        <title>Complete genome sequences of two strains of the flax pathogen Septoria linicola.</title>
        <authorList>
            <person name="Lapalu N."/>
            <person name="Simon A."/>
            <person name="Demenou B."/>
            <person name="Paumier D."/>
            <person name="Guillot M.-P."/>
            <person name="Gout L."/>
            <person name="Valade R."/>
        </authorList>
    </citation>
    <scope>NUCLEOTIDE SEQUENCE</scope>
    <source>
        <strain evidence="1">SE15195</strain>
    </source>
</reference>